<protein>
    <submittedName>
        <fullName evidence="2">Conjugal transfer pilus assembly protein TraH</fullName>
    </submittedName>
</protein>
<dbReference type="Pfam" id="PF06122">
    <property type="entry name" value="TraH"/>
    <property type="match status" value="1"/>
</dbReference>
<dbReference type="Proteomes" id="UP000255061">
    <property type="component" value="Unassembled WGS sequence"/>
</dbReference>
<gene>
    <name evidence="2" type="ORF">NCTC10736_04082</name>
</gene>
<name>A0A380C1F8_9GAMM</name>
<dbReference type="InterPro" id="IPR010927">
    <property type="entry name" value="T4SS_TraH"/>
</dbReference>
<sequence length="468" mass="51313">MKINRIFLFISLSLPVCVCADPMQNVFNDMYSTSAPSASQHGNGRYGVNLGGFTYRPNISTGAPIISARLPNASIGDCGQIDIFAGSFSLISGDELAQLSRGIMQGAATYAFNLALQSISPMAAGVVDELRTLINGANQFNIDGCKKGAEWAAKALGTGDATPSTEMGFVAKQLQTANVALGFAPDQNAGTYGPEGQKSASELAKQVGKKINNNSLLKPLSENQPDGALFNSFSSVRSNELILTMLGAVVTSTDMSNCKTPSTDEKTCITPWPGKGAPFFMDLFYDANDVDSDVEDVDLKYYKCADADCINIVQATITTKRILPMLRKTIFDIWQKTYKQSNTPFTSTEEKIMYWFGNDMFLMMKTFGPNDEFGRSYARYKALEATLVIMDYMANDLVNQVRTALVTSKNQQTNDKLYPVGLNQTVEDLMWFKEAYTVSRNTDIQKRVMENRAELDSALTITLSTRTK</sequence>
<evidence type="ECO:0000256" key="1">
    <source>
        <dbReference type="SAM" id="SignalP"/>
    </source>
</evidence>
<evidence type="ECO:0000313" key="2">
    <source>
        <dbReference type="EMBL" id="SUJ10030.1"/>
    </source>
</evidence>
<organism evidence="2 3">
    <name type="scientific">Shewanella morhuae</name>
    <dbReference type="NCBI Taxonomy" id="365591"/>
    <lineage>
        <taxon>Bacteria</taxon>
        <taxon>Pseudomonadati</taxon>
        <taxon>Pseudomonadota</taxon>
        <taxon>Gammaproteobacteria</taxon>
        <taxon>Alteromonadales</taxon>
        <taxon>Shewanellaceae</taxon>
        <taxon>Shewanella</taxon>
    </lineage>
</organism>
<evidence type="ECO:0000313" key="3">
    <source>
        <dbReference type="Proteomes" id="UP000255061"/>
    </source>
</evidence>
<feature type="chain" id="PRO_5016855440" evidence="1">
    <location>
        <begin position="21"/>
        <end position="468"/>
    </location>
</feature>
<dbReference type="AlphaFoldDB" id="A0A380C1F8"/>
<feature type="signal peptide" evidence="1">
    <location>
        <begin position="1"/>
        <end position="20"/>
    </location>
</feature>
<dbReference type="EMBL" id="UGYV01000004">
    <property type="protein sequence ID" value="SUJ10030.1"/>
    <property type="molecule type" value="Genomic_DNA"/>
</dbReference>
<dbReference type="RefSeq" id="WP_115407336.1">
    <property type="nucleotide sequence ID" value="NZ_UGYV01000004.1"/>
</dbReference>
<accession>A0A380C1F8</accession>
<reference evidence="2 3" key="1">
    <citation type="submission" date="2018-06" db="EMBL/GenBank/DDBJ databases">
        <authorList>
            <consortium name="Pathogen Informatics"/>
            <person name="Doyle S."/>
        </authorList>
    </citation>
    <scope>NUCLEOTIDE SEQUENCE [LARGE SCALE GENOMIC DNA]</scope>
    <source>
        <strain evidence="2 3">NCTC10736</strain>
    </source>
</reference>
<keyword evidence="1" id="KW-0732">Signal</keyword>
<proteinExistence type="predicted"/>